<evidence type="ECO:0000313" key="2">
    <source>
        <dbReference type="Proteomes" id="UP000682202"/>
    </source>
</evidence>
<accession>A0A975PX08</accession>
<dbReference type="KEGG" id="mspg:F6B93_11960"/>
<proteinExistence type="predicted"/>
<dbReference type="EMBL" id="CP046600">
    <property type="protein sequence ID" value="QUR67720.1"/>
    <property type="molecule type" value="Genomic_DNA"/>
</dbReference>
<organism evidence="1 2">
    <name type="scientific">Mycobacterium spongiae</name>
    <dbReference type="NCBI Taxonomy" id="886343"/>
    <lineage>
        <taxon>Bacteria</taxon>
        <taxon>Bacillati</taxon>
        <taxon>Actinomycetota</taxon>
        <taxon>Actinomycetes</taxon>
        <taxon>Mycobacteriales</taxon>
        <taxon>Mycobacteriaceae</taxon>
        <taxon>Mycobacterium</taxon>
    </lineage>
</organism>
<gene>
    <name evidence="1" type="ORF">F6B93_11960</name>
</gene>
<sequence length="253" mass="27477">MTESGSSARSSSFTIEGRRLVLPAQFRAGSSMTGIFVVPTTRMRSRLAGTGFVPAEIAPGRTLMGLNCVHYVDTDCGAYEEIAFSAFILRHDRPPGRVPYFATLRDLATAKIGSFAWRLAVTTTLSRDAGKQIWGFPKTVEDLVYAERDGSATMAWGDDSREVLRFTVPTRGRRTVREISPPVYSMLDGVAHVGRLTQSYGNVGYHRHGVQVAIGTGHPAAEELRSLGLPKRPVIAVSNGTLNFSMSRSTPLG</sequence>
<dbReference type="AlphaFoldDB" id="A0A975PX08"/>
<dbReference type="Gene3D" id="2.40.400.10">
    <property type="entry name" value="Acetoacetate decarboxylase-like"/>
    <property type="match status" value="1"/>
</dbReference>
<name>A0A975PX08_9MYCO</name>
<dbReference type="RefSeq" id="WP_211695293.1">
    <property type="nucleotide sequence ID" value="NZ_CP046600.1"/>
</dbReference>
<evidence type="ECO:0000313" key="1">
    <source>
        <dbReference type="EMBL" id="QUR67720.1"/>
    </source>
</evidence>
<dbReference type="InterPro" id="IPR023375">
    <property type="entry name" value="ADC_dom_sf"/>
</dbReference>
<reference evidence="1" key="1">
    <citation type="submission" date="2019-12" db="EMBL/GenBank/DDBJ databases">
        <title>Mycobacterium spongiae sp. nov.</title>
        <authorList>
            <person name="Stinear T."/>
        </authorList>
    </citation>
    <scope>NUCLEOTIDE SEQUENCE</scope>
    <source>
        <strain evidence="1">FSD4b-SM</strain>
    </source>
</reference>
<dbReference type="Proteomes" id="UP000682202">
    <property type="component" value="Chromosome"/>
</dbReference>
<evidence type="ECO:0008006" key="3">
    <source>
        <dbReference type="Google" id="ProtNLM"/>
    </source>
</evidence>
<dbReference type="SUPFAM" id="SSF160104">
    <property type="entry name" value="Acetoacetate decarboxylase-like"/>
    <property type="match status" value="1"/>
</dbReference>
<protein>
    <recommendedName>
        <fullName evidence="3">Acetoacetate decarboxylase</fullName>
    </recommendedName>
</protein>
<keyword evidence="2" id="KW-1185">Reference proteome</keyword>